<comment type="caution">
    <text evidence="2">The sequence shown here is derived from an EMBL/GenBank/DDBJ whole genome shotgun (WGS) entry which is preliminary data.</text>
</comment>
<dbReference type="Proteomes" id="UP001141552">
    <property type="component" value="Unassembled WGS sequence"/>
</dbReference>
<protein>
    <submittedName>
        <fullName evidence="2">Uncharacterized protein</fullName>
    </submittedName>
</protein>
<reference evidence="2" key="2">
    <citation type="journal article" date="2023" name="Plants (Basel)">
        <title>Annotation of the Turnera subulata (Passifloraceae) Draft Genome Reveals the S-Locus Evolved after the Divergence of Turneroideae from Passifloroideae in a Stepwise Manner.</title>
        <authorList>
            <person name="Henning P.M."/>
            <person name="Roalson E.H."/>
            <person name="Mir W."/>
            <person name="McCubbin A.G."/>
            <person name="Shore J.S."/>
        </authorList>
    </citation>
    <scope>NUCLEOTIDE SEQUENCE</scope>
    <source>
        <strain evidence="2">F60SS</strain>
    </source>
</reference>
<dbReference type="AlphaFoldDB" id="A0A9Q0JGK6"/>
<accession>A0A9Q0JGK6</accession>
<evidence type="ECO:0000313" key="3">
    <source>
        <dbReference type="Proteomes" id="UP001141552"/>
    </source>
</evidence>
<dbReference type="EMBL" id="JAKUCV010003180">
    <property type="protein sequence ID" value="KAJ4839850.1"/>
    <property type="molecule type" value="Genomic_DNA"/>
</dbReference>
<name>A0A9Q0JGK6_9ROSI</name>
<evidence type="ECO:0000256" key="1">
    <source>
        <dbReference type="SAM" id="MobiDB-lite"/>
    </source>
</evidence>
<reference evidence="2" key="1">
    <citation type="submission" date="2022-02" db="EMBL/GenBank/DDBJ databases">
        <authorList>
            <person name="Henning P.M."/>
            <person name="McCubbin A.G."/>
            <person name="Shore J.S."/>
        </authorList>
    </citation>
    <scope>NUCLEOTIDE SEQUENCE</scope>
    <source>
        <strain evidence="2">F60SS</strain>
        <tissue evidence="2">Leaves</tissue>
    </source>
</reference>
<organism evidence="2 3">
    <name type="scientific">Turnera subulata</name>
    <dbReference type="NCBI Taxonomy" id="218843"/>
    <lineage>
        <taxon>Eukaryota</taxon>
        <taxon>Viridiplantae</taxon>
        <taxon>Streptophyta</taxon>
        <taxon>Embryophyta</taxon>
        <taxon>Tracheophyta</taxon>
        <taxon>Spermatophyta</taxon>
        <taxon>Magnoliopsida</taxon>
        <taxon>eudicotyledons</taxon>
        <taxon>Gunneridae</taxon>
        <taxon>Pentapetalae</taxon>
        <taxon>rosids</taxon>
        <taxon>fabids</taxon>
        <taxon>Malpighiales</taxon>
        <taxon>Passifloraceae</taxon>
        <taxon>Turnera</taxon>
    </lineage>
</organism>
<gene>
    <name evidence="2" type="ORF">Tsubulata_035909</name>
</gene>
<evidence type="ECO:0000313" key="2">
    <source>
        <dbReference type="EMBL" id="KAJ4839850.1"/>
    </source>
</evidence>
<proteinExistence type="predicted"/>
<feature type="compositionally biased region" description="Polar residues" evidence="1">
    <location>
        <begin position="62"/>
        <end position="72"/>
    </location>
</feature>
<keyword evidence="3" id="KW-1185">Reference proteome</keyword>
<sequence length="138" mass="15136">MKFRGKEKEVIYEGLSTLCYICGRVDHTINKCPLHPQPTVRSDPDPPSPTEVDKGKNKVGEQATNSGANRSRASPWMNAPMRACRNTQRKQPIPNAHPVTPNAPATGSRYEILAKDLDKNGGLEDSVEEGIGQWITVA</sequence>
<feature type="region of interest" description="Disordered" evidence="1">
    <location>
        <begin position="32"/>
        <end position="77"/>
    </location>
</feature>